<name>A0AAD9Q7R9_ACRCE</name>
<accession>A0AAD9Q7R9</accession>
<keyword evidence="1" id="KW-1133">Transmembrane helix</keyword>
<feature type="non-terminal residue" evidence="2">
    <location>
        <position position="1"/>
    </location>
</feature>
<evidence type="ECO:0000313" key="2">
    <source>
        <dbReference type="EMBL" id="KAK2556259.1"/>
    </source>
</evidence>
<dbReference type="Proteomes" id="UP001249851">
    <property type="component" value="Unassembled WGS sequence"/>
</dbReference>
<keyword evidence="3" id="KW-1185">Reference proteome</keyword>
<dbReference type="AlphaFoldDB" id="A0AAD9Q7R9"/>
<sequence length="160" mass="18035">MFPGGNFPMRNCCFSQRHHNSVIPGMPPLPGLNGDLPNNTIDFSVLVGLGLISVCKQWAWIWDKMFSILVSEWDIHFRKMMDTYKYSSSYLLLYLGFAVCLSLTGSSLDHHQCPTGGFHWHHLHCSLTGKVSHPSFLEREALVPIHQVYSNGKCSPVEGE</sequence>
<dbReference type="EMBL" id="JARQWQ010000057">
    <property type="protein sequence ID" value="KAK2556259.1"/>
    <property type="molecule type" value="Genomic_DNA"/>
</dbReference>
<comment type="caution">
    <text evidence="2">The sequence shown here is derived from an EMBL/GenBank/DDBJ whole genome shotgun (WGS) entry which is preliminary data.</text>
</comment>
<reference evidence="2" key="2">
    <citation type="journal article" date="2023" name="Science">
        <title>Genomic signatures of disease resistance in endangered staghorn corals.</title>
        <authorList>
            <person name="Vollmer S.V."/>
            <person name="Selwyn J.D."/>
            <person name="Despard B.A."/>
            <person name="Roesel C.L."/>
        </authorList>
    </citation>
    <scope>NUCLEOTIDE SEQUENCE</scope>
    <source>
        <strain evidence="2">K2</strain>
    </source>
</reference>
<proteinExistence type="predicted"/>
<feature type="transmembrane region" description="Helical" evidence="1">
    <location>
        <begin position="83"/>
        <end position="104"/>
    </location>
</feature>
<protein>
    <submittedName>
        <fullName evidence="2">Uncharacterized protein</fullName>
    </submittedName>
</protein>
<evidence type="ECO:0000313" key="3">
    <source>
        <dbReference type="Proteomes" id="UP001249851"/>
    </source>
</evidence>
<keyword evidence="1" id="KW-0472">Membrane</keyword>
<organism evidence="2 3">
    <name type="scientific">Acropora cervicornis</name>
    <name type="common">Staghorn coral</name>
    <dbReference type="NCBI Taxonomy" id="6130"/>
    <lineage>
        <taxon>Eukaryota</taxon>
        <taxon>Metazoa</taxon>
        <taxon>Cnidaria</taxon>
        <taxon>Anthozoa</taxon>
        <taxon>Hexacorallia</taxon>
        <taxon>Scleractinia</taxon>
        <taxon>Astrocoeniina</taxon>
        <taxon>Acroporidae</taxon>
        <taxon>Acropora</taxon>
    </lineage>
</organism>
<reference evidence="2" key="1">
    <citation type="journal article" date="2023" name="G3 (Bethesda)">
        <title>Whole genome assembly and annotation of the endangered Caribbean coral Acropora cervicornis.</title>
        <authorList>
            <person name="Selwyn J.D."/>
            <person name="Vollmer S.V."/>
        </authorList>
    </citation>
    <scope>NUCLEOTIDE SEQUENCE</scope>
    <source>
        <strain evidence="2">K2</strain>
    </source>
</reference>
<evidence type="ECO:0000256" key="1">
    <source>
        <dbReference type="SAM" id="Phobius"/>
    </source>
</evidence>
<gene>
    <name evidence="2" type="ORF">P5673_021881</name>
</gene>
<keyword evidence="1" id="KW-0812">Transmembrane</keyword>